<organism evidence="2 3">
    <name type="scientific">Salix purpurea</name>
    <name type="common">Purple osier willow</name>
    <dbReference type="NCBI Taxonomy" id="77065"/>
    <lineage>
        <taxon>Eukaryota</taxon>
        <taxon>Viridiplantae</taxon>
        <taxon>Streptophyta</taxon>
        <taxon>Embryophyta</taxon>
        <taxon>Tracheophyta</taxon>
        <taxon>Spermatophyta</taxon>
        <taxon>Magnoliopsida</taxon>
        <taxon>eudicotyledons</taxon>
        <taxon>Gunneridae</taxon>
        <taxon>Pentapetalae</taxon>
        <taxon>rosids</taxon>
        <taxon>fabids</taxon>
        <taxon>Malpighiales</taxon>
        <taxon>Salicaceae</taxon>
        <taxon>Saliceae</taxon>
        <taxon>Salix</taxon>
    </lineage>
</organism>
<keyword evidence="3" id="KW-1185">Reference proteome</keyword>
<evidence type="ECO:0000256" key="1">
    <source>
        <dbReference type="SAM" id="Phobius"/>
    </source>
</evidence>
<keyword evidence="1" id="KW-0472">Membrane</keyword>
<dbReference type="PANTHER" id="PTHR31434">
    <property type="entry name" value="S PHASE CYCLIN A-ASSOCIATED PROTEIN IN THE ENDOPLASMIC RETICULUM"/>
    <property type="match status" value="1"/>
</dbReference>
<name>A0A9Q0VIE0_SALPP</name>
<feature type="transmembrane region" description="Helical" evidence="1">
    <location>
        <begin position="59"/>
        <end position="83"/>
    </location>
</feature>
<feature type="transmembrane region" description="Helical" evidence="1">
    <location>
        <begin position="20"/>
        <end position="38"/>
    </location>
</feature>
<dbReference type="OrthoDB" id="71500at2759"/>
<protein>
    <submittedName>
        <fullName evidence="2">S PHASE CYCLIN A-ASSOCIATED PROTEIN IN THE ENDOPLASMIC RETICULUM</fullName>
    </submittedName>
</protein>
<dbReference type="Proteomes" id="UP001151532">
    <property type="component" value="Chromosome 12"/>
</dbReference>
<gene>
    <name evidence="2" type="ORF">OIU79_030133</name>
</gene>
<evidence type="ECO:0000313" key="2">
    <source>
        <dbReference type="EMBL" id="KAJ6749177.1"/>
    </source>
</evidence>
<keyword evidence="1" id="KW-0812">Transmembrane</keyword>
<keyword evidence="1" id="KW-1133">Transmembrane helix</keyword>
<sequence>MSFLLSHCTSKWKVANDQVGFLLLECLSLLGYFALFHTENQVVLRWGKSPTILHKICDLPFVFFGDTELIPVLVGALVAFLLWV</sequence>
<accession>A0A9Q0VIE0</accession>
<comment type="caution">
    <text evidence="2">The sequence shown here is derived from an EMBL/GenBank/DDBJ whole genome shotgun (WGS) entry which is preliminary data.</text>
</comment>
<reference evidence="2" key="1">
    <citation type="submission" date="2022-11" db="EMBL/GenBank/DDBJ databases">
        <authorList>
            <person name="Hyden B.L."/>
            <person name="Feng K."/>
            <person name="Yates T."/>
            <person name="Jawdy S."/>
            <person name="Smart L.B."/>
            <person name="Muchero W."/>
        </authorList>
    </citation>
    <scope>NUCLEOTIDE SEQUENCE</scope>
    <source>
        <tissue evidence="2">Shoot tip</tissue>
    </source>
</reference>
<proteinExistence type="predicted"/>
<evidence type="ECO:0000313" key="3">
    <source>
        <dbReference type="Proteomes" id="UP001151532"/>
    </source>
</evidence>
<reference evidence="2" key="2">
    <citation type="journal article" date="2023" name="Int. J. Mol. Sci.">
        <title>De Novo Assembly and Annotation of 11 Diverse Shrub Willow (Salix) Genomes Reveals Novel Gene Organization in Sex-Linked Regions.</title>
        <authorList>
            <person name="Hyden B."/>
            <person name="Feng K."/>
            <person name="Yates T.B."/>
            <person name="Jawdy S."/>
            <person name="Cereghino C."/>
            <person name="Smart L.B."/>
            <person name="Muchero W."/>
        </authorList>
    </citation>
    <scope>NUCLEOTIDE SEQUENCE</scope>
    <source>
        <tissue evidence="2">Shoot tip</tissue>
    </source>
</reference>
<dbReference type="AlphaFoldDB" id="A0A9Q0VIE0"/>
<dbReference type="EMBL" id="JAPFFK010000008">
    <property type="protein sequence ID" value="KAJ6749177.1"/>
    <property type="molecule type" value="Genomic_DNA"/>
</dbReference>
<dbReference type="PANTHER" id="PTHR31434:SF2">
    <property type="entry name" value="S PHASE CYCLIN A-ASSOCIATED PROTEIN IN THE ENDOPLASMIC RETICULUM"/>
    <property type="match status" value="1"/>
</dbReference>